<dbReference type="Proteomes" id="UP001174936">
    <property type="component" value="Unassembled WGS sequence"/>
</dbReference>
<comment type="caution">
    <text evidence="2">The sequence shown here is derived from an EMBL/GenBank/DDBJ whole genome shotgun (WGS) entry which is preliminary data.</text>
</comment>
<sequence length="140" mass="14955">MDAPTWASIGQPATQILSAFTHHLRMSQELYTSLVTESANATPISSHDASSTTCQHPSIRNTHQLQLPPRRHSIGNSATLLMSDTAPDRPSVVGGGVNRLICRCPRGTLWFDATCSANGRRGRAARSGSGKPSGTVTEFI</sequence>
<name>A0AA39YSR6_9PEZI</name>
<accession>A0AA39YSR6</accession>
<dbReference type="EMBL" id="JAULSV010000001">
    <property type="protein sequence ID" value="KAK0656760.1"/>
    <property type="molecule type" value="Genomic_DNA"/>
</dbReference>
<evidence type="ECO:0000313" key="3">
    <source>
        <dbReference type="Proteomes" id="UP001174936"/>
    </source>
</evidence>
<keyword evidence="3" id="KW-1185">Reference proteome</keyword>
<reference evidence="2" key="1">
    <citation type="submission" date="2023-06" db="EMBL/GenBank/DDBJ databases">
        <title>Genome-scale phylogeny and comparative genomics of the fungal order Sordariales.</title>
        <authorList>
            <consortium name="Lawrence Berkeley National Laboratory"/>
            <person name="Hensen N."/>
            <person name="Bonometti L."/>
            <person name="Westerberg I."/>
            <person name="Brannstrom I.O."/>
            <person name="Guillou S."/>
            <person name="Cros-Aarteil S."/>
            <person name="Calhoun S."/>
            <person name="Haridas S."/>
            <person name="Kuo A."/>
            <person name="Mondo S."/>
            <person name="Pangilinan J."/>
            <person name="Riley R."/>
            <person name="Labutti K."/>
            <person name="Andreopoulos B."/>
            <person name="Lipzen A."/>
            <person name="Chen C."/>
            <person name="Yanf M."/>
            <person name="Daum C."/>
            <person name="Ng V."/>
            <person name="Clum A."/>
            <person name="Steindorff A."/>
            <person name="Ohm R."/>
            <person name="Martin F."/>
            <person name="Silar P."/>
            <person name="Natvig D."/>
            <person name="Lalanne C."/>
            <person name="Gautier V."/>
            <person name="Ament-Velasquez S.L."/>
            <person name="Kruys A."/>
            <person name="Hutchinson M.I."/>
            <person name="Powell A.J."/>
            <person name="Barry K."/>
            <person name="Miller A.N."/>
            <person name="Grigoriev I.V."/>
            <person name="Debuchy R."/>
            <person name="Gladieux P."/>
            <person name="Thoren M.H."/>
            <person name="Johannesson H."/>
        </authorList>
    </citation>
    <scope>NUCLEOTIDE SEQUENCE</scope>
    <source>
        <strain evidence="2">SMH2532-1</strain>
    </source>
</reference>
<feature type="region of interest" description="Disordered" evidence="1">
    <location>
        <begin position="121"/>
        <end position="140"/>
    </location>
</feature>
<organism evidence="2 3">
    <name type="scientific">Cercophora newfieldiana</name>
    <dbReference type="NCBI Taxonomy" id="92897"/>
    <lineage>
        <taxon>Eukaryota</taxon>
        <taxon>Fungi</taxon>
        <taxon>Dikarya</taxon>
        <taxon>Ascomycota</taxon>
        <taxon>Pezizomycotina</taxon>
        <taxon>Sordariomycetes</taxon>
        <taxon>Sordariomycetidae</taxon>
        <taxon>Sordariales</taxon>
        <taxon>Lasiosphaeriaceae</taxon>
        <taxon>Cercophora</taxon>
    </lineage>
</organism>
<proteinExistence type="predicted"/>
<evidence type="ECO:0000313" key="2">
    <source>
        <dbReference type="EMBL" id="KAK0656760.1"/>
    </source>
</evidence>
<gene>
    <name evidence="2" type="ORF">B0T16DRAFT_45055</name>
</gene>
<evidence type="ECO:0000256" key="1">
    <source>
        <dbReference type="SAM" id="MobiDB-lite"/>
    </source>
</evidence>
<protein>
    <submittedName>
        <fullName evidence="2">Uncharacterized protein</fullName>
    </submittedName>
</protein>
<dbReference type="AlphaFoldDB" id="A0AA39YSR6"/>